<dbReference type="CDD" id="cd08362">
    <property type="entry name" value="BphC5-RrK37_N_like"/>
    <property type="match status" value="1"/>
</dbReference>
<proteinExistence type="predicted"/>
<dbReference type="Gene3D" id="3.10.180.10">
    <property type="entry name" value="2,3-Dihydroxybiphenyl 1,2-Dioxygenase, domain 1"/>
    <property type="match status" value="2"/>
</dbReference>
<organism evidence="2 3">
    <name type="scientific">Actinospica acidithermotolerans</name>
    <dbReference type="NCBI Taxonomy" id="2828514"/>
    <lineage>
        <taxon>Bacteria</taxon>
        <taxon>Bacillati</taxon>
        <taxon>Actinomycetota</taxon>
        <taxon>Actinomycetes</taxon>
        <taxon>Catenulisporales</taxon>
        <taxon>Actinospicaceae</taxon>
        <taxon>Actinospica</taxon>
    </lineage>
</organism>
<dbReference type="InterPro" id="IPR029068">
    <property type="entry name" value="Glyas_Bleomycin-R_OHBP_Dase"/>
</dbReference>
<comment type="caution">
    <text evidence="2">The sequence shown here is derived from an EMBL/GenBank/DDBJ whole genome shotgun (WGS) entry which is preliminary data.</text>
</comment>
<gene>
    <name evidence="2" type="ORF">KDK95_26545</name>
</gene>
<dbReference type="PROSITE" id="PS51819">
    <property type="entry name" value="VOC"/>
    <property type="match status" value="2"/>
</dbReference>
<dbReference type="InterPro" id="IPR050383">
    <property type="entry name" value="GlyoxalaseI/FosfomycinResist"/>
</dbReference>
<dbReference type="Pfam" id="PF00903">
    <property type="entry name" value="Glyoxalase"/>
    <property type="match status" value="2"/>
</dbReference>
<dbReference type="AlphaFoldDB" id="A0A941EGC8"/>
<dbReference type="InterPro" id="IPR037523">
    <property type="entry name" value="VOC_core"/>
</dbReference>
<dbReference type="Proteomes" id="UP000676325">
    <property type="component" value="Unassembled WGS sequence"/>
</dbReference>
<dbReference type="PANTHER" id="PTHR21366">
    <property type="entry name" value="GLYOXALASE FAMILY PROTEIN"/>
    <property type="match status" value="1"/>
</dbReference>
<dbReference type="RefSeq" id="WP_212521026.1">
    <property type="nucleotide sequence ID" value="NZ_JAGSOH010000104.1"/>
</dbReference>
<protein>
    <submittedName>
        <fullName evidence="2">VOC family protein</fullName>
    </submittedName>
</protein>
<feature type="domain" description="VOC" evidence="1">
    <location>
        <begin position="8"/>
        <end position="123"/>
    </location>
</feature>
<dbReference type="PANTHER" id="PTHR21366:SF31">
    <property type="entry name" value="METALLOTHIOL TRANSFERASE FOSB"/>
    <property type="match status" value="1"/>
</dbReference>
<dbReference type="SUPFAM" id="SSF54593">
    <property type="entry name" value="Glyoxalase/Bleomycin resistance protein/Dihydroxybiphenyl dioxygenase"/>
    <property type="match status" value="1"/>
</dbReference>
<dbReference type="InterPro" id="IPR004360">
    <property type="entry name" value="Glyas_Fos-R_dOase_dom"/>
</dbReference>
<evidence type="ECO:0000313" key="2">
    <source>
        <dbReference type="EMBL" id="MBR7829893.1"/>
    </source>
</evidence>
<name>A0A941EGC8_9ACTN</name>
<reference evidence="2" key="1">
    <citation type="submission" date="2021-04" db="EMBL/GenBank/DDBJ databases">
        <title>Genome based classification of Actinospica acidithermotolerans sp. nov., an actinobacterium isolated from an Indonesian hot spring.</title>
        <authorList>
            <person name="Kusuma A.B."/>
            <person name="Putra K.E."/>
            <person name="Nafisah S."/>
            <person name="Loh J."/>
            <person name="Nouioui I."/>
            <person name="Goodfellow M."/>
        </authorList>
    </citation>
    <scope>NUCLEOTIDE SEQUENCE</scope>
    <source>
        <strain evidence="2">MGRD01-02</strain>
    </source>
</reference>
<sequence>MTESLITHLRHVDLAIPDYDKQLAFYTDVWGLTSVANDTGISFLAAEGSPERYIIRLRKDEDKRLDLVSFGAASGSDVDTLAERLIAKGVRLAAEPGDLATEGGGYGLRFFDLDGRTIEVSAEVETRQHRKIEEREAIPVRLSHVVLNGTDPDRTAQWYADTLGFRLTDTLSHPEMGPVMHFMRCNPQHHSVAFARGPHVSLHHVSFEMRGVEEFMRGSGRVIRSGAKLVWGHGRHTAGDNTYSYFLDPQNNTVEYTTELEELDEDSWHPHIYDTSDPLTQDQWGTANPFSEAIAKDSFNDVDPGLFVAPPV</sequence>
<evidence type="ECO:0000313" key="3">
    <source>
        <dbReference type="Proteomes" id="UP000676325"/>
    </source>
</evidence>
<accession>A0A941EGC8</accession>
<keyword evidence="3" id="KW-1185">Reference proteome</keyword>
<feature type="domain" description="VOC" evidence="1">
    <location>
        <begin position="141"/>
        <end position="259"/>
    </location>
</feature>
<dbReference type="EMBL" id="JAGSOH010000104">
    <property type="protein sequence ID" value="MBR7829893.1"/>
    <property type="molecule type" value="Genomic_DNA"/>
</dbReference>
<evidence type="ECO:0000259" key="1">
    <source>
        <dbReference type="PROSITE" id="PS51819"/>
    </source>
</evidence>